<comment type="caution">
    <text evidence="1">The sequence shown here is derived from an EMBL/GenBank/DDBJ whole genome shotgun (WGS) entry which is preliminary data.</text>
</comment>
<dbReference type="Proteomes" id="UP000248975">
    <property type="component" value="Unassembled WGS sequence"/>
</dbReference>
<reference evidence="1 2" key="1">
    <citation type="submission" date="2017-08" db="EMBL/GenBank/DDBJ databases">
        <title>Infants hospitalized years apart are colonized by the same room-sourced microbial strains.</title>
        <authorList>
            <person name="Brooks B."/>
            <person name="Olm M.R."/>
            <person name="Firek B.A."/>
            <person name="Baker R."/>
            <person name="Thomas B.C."/>
            <person name="Morowitz M.J."/>
            <person name="Banfield J.F."/>
        </authorList>
    </citation>
    <scope>NUCLEOTIDE SEQUENCE [LARGE SCALE GENOMIC DNA]</scope>
    <source>
        <strain evidence="1">S2_003_000_R2_11</strain>
    </source>
</reference>
<accession>A0A2W5SD61</accession>
<dbReference type="AlphaFoldDB" id="A0A2W5SD61"/>
<evidence type="ECO:0000313" key="1">
    <source>
        <dbReference type="EMBL" id="PZR01079.1"/>
    </source>
</evidence>
<gene>
    <name evidence="1" type="ORF">DI533_08175</name>
</gene>
<evidence type="ECO:0000313" key="2">
    <source>
        <dbReference type="Proteomes" id="UP000248975"/>
    </source>
</evidence>
<name>A0A2W5SD61_CERSP</name>
<protein>
    <submittedName>
        <fullName evidence="1">Uncharacterized protein</fullName>
    </submittedName>
</protein>
<dbReference type="EMBL" id="QFQS01000001">
    <property type="protein sequence ID" value="PZR01079.1"/>
    <property type="molecule type" value="Genomic_DNA"/>
</dbReference>
<proteinExistence type="predicted"/>
<sequence length="166" mass="19292">MEEIDWSDRAFYDDGEWVTWSEIEGQLRYKEWAAKYPNAMRSMIPYFEDLISLAESYHLQTGRHLSVYGDVGELFGAITCGISLNRTYAQGSDGRLGNDHVEIKTITPFKNRDVVIVDTSRHFNKLLVVKINKYFQVAGRMIDRKKLPKRGGRFVRIHWDDLISAE</sequence>
<organism evidence="1 2">
    <name type="scientific">Cereibacter sphaeroides</name>
    <name type="common">Rhodobacter sphaeroides</name>
    <dbReference type="NCBI Taxonomy" id="1063"/>
    <lineage>
        <taxon>Bacteria</taxon>
        <taxon>Pseudomonadati</taxon>
        <taxon>Pseudomonadota</taxon>
        <taxon>Alphaproteobacteria</taxon>
        <taxon>Rhodobacterales</taxon>
        <taxon>Paracoccaceae</taxon>
        <taxon>Cereibacter</taxon>
    </lineage>
</organism>